<dbReference type="GO" id="GO:0030148">
    <property type="term" value="P:sphingolipid biosynthetic process"/>
    <property type="evidence" value="ECO:0007669"/>
    <property type="project" value="TreeGrafter"/>
</dbReference>
<evidence type="ECO:0000256" key="10">
    <source>
        <dbReference type="RuleBase" id="RU361115"/>
    </source>
</evidence>
<dbReference type="OrthoDB" id="10259681at2759"/>
<sequence>MSGAGPTLIAGDLPSWSVFKFPPDPAPSLIPPPYDGVPTFKNPFPISFETYNAALDYKVPLTIASVYAVSVVTLNWYNRRHKNQPWAISKTRAFKAFVIAHNVFLAVYSLVTCVAMVLALKRTFPNPSEHNAVVGTVDALCKMHGPRGLGDAATYNTSTSLWDMKNPFLHLDSNGIPDSTDVGRLWNEGLAFWGWFFYLSKFYEVLDTAIIIAKGKRSSTLQTYHHAGAMLCMWAGMRYMSPPIWMFVLVNSGVHAMMYTYYTVSALGVRVPQVVKRTLTTLQITQFLVGASFALVHLFVSYTVPVPVRYEVIDKVLQSSSSTVSSVVSTVTSSEALPTATGAAIAFLKKLVYRAAGEEGLAENIFQPSNHNIAPVAGTFADHAQQFLRHEPVKRIVYRTEYQAVPCIDTSGQAFAIYLNLIYLAPLTGLFMRFFVKSYLRRTSPNAKHATKLNAMSKAGLDAIHGVDREIGSLGRSAEDGVSSGIQHTKNNIRGRTQKSSETRNGSLSPENQKFVDSFNRKVSKRLDDIGEGTKDTEKRAKLIAKEAVTGTPKSDRALSPNGNGIVEKAEADSANGVVKTEANEDMKKDPNGKA</sequence>
<name>A0A6G1KRV6_9PLEO</name>
<evidence type="ECO:0000256" key="11">
    <source>
        <dbReference type="SAM" id="MobiDB-lite"/>
    </source>
</evidence>
<dbReference type="GO" id="GO:0042761">
    <property type="term" value="P:very long-chain fatty acid biosynthetic process"/>
    <property type="evidence" value="ECO:0007669"/>
    <property type="project" value="TreeGrafter"/>
</dbReference>
<evidence type="ECO:0000256" key="9">
    <source>
        <dbReference type="ARBA" id="ARBA00023160"/>
    </source>
</evidence>
<evidence type="ECO:0000256" key="3">
    <source>
        <dbReference type="ARBA" id="ARBA00022679"/>
    </source>
</evidence>
<gene>
    <name evidence="12" type="ORF">K504DRAFT_367785</name>
</gene>
<feature type="transmembrane region" description="Helical" evidence="10">
    <location>
        <begin position="57"/>
        <end position="77"/>
    </location>
</feature>
<dbReference type="GO" id="GO:0005789">
    <property type="term" value="C:endoplasmic reticulum membrane"/>
    <property type="evidence" value="ECO:0007669"/>
    <property type="project" value="TreeGrafter"/>
</dbReference>
<evidence type="ECO:0000256" key="1">
    <source>
        <dbReference type="ARBA" id="ARBA00004141"/>
    </source>
</evidence>
<reference evidence="12" key="1">
    <citation type="journal article" date="2020" name="Stud. Mycol.">
        <title>101 Dothideomycetes genomes: a test case for predicting lifestyles and emergence of pathogens.</title>
        <authorList>
            <person name="Haridas S."/>
            <person name="Albert R."/>
            <person name="Binder M."/>
            <person name="Bloem J."/>
            <person name="Labutti K."/>
            <person name="Salamov A."/>
            <person name="Andreopoulos B."/>
            <person name="Baker S."/>
            <person name="Barry K."/>
            <person name="Bills G."/>
            <person name="Bluhm B."/>
            <person name="Cannon C."/>
            <person name="Castanera R."/>
            <person name="Culley D."/>
            <person name="Daum C."/>
            <person name="Ezra D."/>
            <person name="Gonzalez J."/>
            <person name="Henrissat B."/>
            <person name="Kuo A."/>
            <person name="Liang C."/>
            <person name="Lipzen A."/>
            <person name="Lutzoni F."/>
            <person name="Magnuson J."/>
            <person name="Mondo S."/>
            <person name="Nolan M."/>
            <person name="Ohm R."/>
            <person name="Pangilinan J."/>
            <person name="Park H.-J."/>
            <person name="Ramirez L."/>
            <person name="Alfaro M."/>
            <person name="Sun H."/>
            <person name="Tritt A."/>
            <person name="Yoshinaga Y."/>
            <person name="Zwiers L.-H."/>
            <person name="Turgeon B."/>
            <person name="Goodwin S."/>
            <person name="Spatafora J."/>
            <person name="Crous P."/>
            <person name="Grigoriev I."/>
        </authorList>
    </citation>
    <scope>NUCLEOTIDE SEQUENCE</scope>
    <source>
        <strain evidence="12">CBS 279.74</strain>
    </source>
</reference>
<protein>
    <recommendedName>
        <fullName evidence="10">Elongation of fatty acids protein</fullName>
        <ecNumber evidence="10">2.3.1.-</ecNumber>
    </recommendedName>
</protein>
<evidence type="ECO:0000313" key="12">
    <source>
        <dbReference type="EMBL" id="KAF2715626.1"/>
    </source>
</evidence>
<keyword evidence="7 10" id="KW-0443">Lipid metabolism</keyword>
<evidence type="ECO:0000256" key="6">
    <source>
        <dbReference type="ARBA" id="ARBA00022989"/>
    </source>
</evidence>
<keyword evidence="4 10" id="KW-0812">Transmembrane</keyword>
<keyword evidence="3 10" id="KW-0808">Transferase</keyword>
<dbReference type="Pfam" id="PF01151">
    <property type="entry name" value="ELO"/>
    <property type="match status" value="1"/>
</dbReference>
<feature type="transmembrane region" description="Helical" evidence="10">
    <location>
        <begin position="415"/>
        <end position="436"/>
    </location>
</feature>
<feature type="region of interest" description="Disordered" evidence="11">
    <location>
        <begin position="475"/>
        <end position="515"/>
    </location>
</feature>
<keyword evidence="5 10" id="KW-0276">Fatty acid metabolism</keyword>
<keyword evidence="8 10" id="KW-0472">Membrane</keyword>
<feature type="compositionally biased region" description="Basic and acidic residues" evidence="11">
    <location>
        <begin position="582"/>
        <end position="595"/>
    </location>
</feature>
<feature type="transmembrane region" description="Helical" evidence="10">
    <location>
        <begin position="284"/>
        <end position="304"/>
    </location>
</feature>
<comment type="subcellular location">
    <subcellularLocation>
        <location evidence="1">Membrane</location>
        <topology evidence="1">Multi-pass membrane protein</topology>
    </subcellularLocation>
</comment>
<keyword evidence="6 10" id="KW-1133">Transmembrane helix</keyword>
<evidence type="ECO:0000256" key="7">
    <source>
        <dbReference type="ARBA" id="ARBA00023098"/>
    </source>
</evidence>
<evidence type="ECO:0000256" key="2">
    <source>
        <dbReference type="ARBA" id="ARBA00022516"/>
    </source>
</evidence>
<comment type="similarity">
    <text evidence="10">Belongs to the ELO family.</text>
</comment>
<dbReference type="GO" id="GO:0034626">
    <property type="term" value="P:fatty acid elongation, polyunsaturated fatty acid"/>
    <property type="evidence" value="ECO:0007669"/>
    <property type="project" value="TreeGrafter"/>
</dbReference>
<dbReference type="PANTHER" id="PTHR11157:SF169">
    <property type="entry name" value="ELONGATION OF FATTY ACIDS PROTEIN"/>
    <property type="match status" value="1"/>
</dbReference>
<dbReference type="EC" id="2.3.1.-" evidence="10"/>
<evidence type="ECO:0000256" key="8">
    <source>
        <dbReference type="ARBA" id="ARBA00023136"/>
    </source>
</evidence>
<dbReference type="PANTHER" id="PTHR11157">
    <property type="entry name" value="FATTY ACID ACYL TRANSFERASE-RELATED"/>
    <property type="match status" value="1"/>
</dbReference>
<dbReference type="GO" id="GO:0034625">
    <property type="term" value="P:fatty acid elongation, monounsaturated fatty acid"/>
    <property type="evidence" value="ECO:0007669"/>
    <property type="project" value="TreeGrafter"/>
</dbReference>
<dbReference type="AlphaFoldDB" id="A0A6G1KRV6"/>
<evidence type="ECO:0000256" key="4">
    <source>
        <dbReference type="ARBA" id="ARBA00022692"/>
    </source>
</evidence>
<organism evidence="12 13">
    <name type="scientific">Pleomassaria siparia CBS 279.74</name>
    <dbReference type="NCBI Taxonomy" id="1314801"/>
    <lineage>
        <taxon>Eukaryota</taxon>
        <taxon>Fungi</taxon>
        <taxon>Dikarya</taxon>
        <taxon>Ascomycota</taxon>
        <taxon>Pezizomycotina</taxon>
        <taxon>Dothideomycetes</taxon>
        <taxon>Pleosporomycetidae</taxon>
        <taxon>Pleosporales</taxon>
        <taxon>Pleomassariaceae</taxon>
        <taxon>Pleomassaria</taxon>
    </lineage>
</organism>
<dbReference type="EMBL" id="MU005764">
    <property type="protein sequence ID" value="KAF2715626.1"/>
    <property type="molecule type" value="Genomic_DNA"/>
</dbReference>
<accession>A0A6G1KRV6</accession>
<dbReference type="GO" id="GO:0019367">
    <property type="term" value="P:fatty acid elongation, saturated fatty acid"/>
    <property type="evidence" value="ECO:0007669"/>
    <property type="project" value="TreeGrafter"/>
</dbReference>
<keyword evidence="2 10" id="KW-0444">Lipid biosynthesis</keyword>
<feature type="region of interest" description="Disordered" evidence="11">
    <location>
        <begin position="545"/>
        <end position="595"/>
    </location>
</feature>
<evidence type="ECO:0000313" key="13">
    <source>
        <dbReference type="Proteomes" id="UP000799428"/>
    </source>
</evidence>
<dbReference type="Proteomes" id="UP000799428">
    <property type="component" value="Unassembled WGS sequence"/>
</dbReference>
<dbReference type="GO" id="GO:0009922">
    <property type="term" value="F:fatty acid elongase activity"/>
    <property type="evidence" value="ECO:0007669"/>
    <property type="project" value="InterPro"/>
</dbReference>
<feature type="compositionally biased region" description="Polar residues" evidence="11">
    <location>
        <begin position="498"/>
        <end position="512"/>
    </location>
</feature>
<comment type="catalytic activity">
    <reaction evidence="10">
        <text>an acyl-CoA + malonyl-CoA + H(+) = a 3-oxoacyl-CoA + CO2 + CoA</text>
        <dbReference type="Rhea" id="RHEA:50252"/>
        <dbReference type="ChEBI" id="CHEBI:15378"/>
        <dbReference type="ChEBI" id="CHEBI:16526"/>
        <dbReference type="ChEBI" id="CHEBI:57287"/>
        <dbReference type="ChEBI" id="CHEBI:57384"/>
        <dbReference type="ChEBI" id="CHEBI:58342"/>
        <dbReference type="ChEBI" id="CHEBI:90726"/>
    </reaction>
    <physiologicalReaction direction="left-to-right" evidence="10">
        <dbReference type="Rhea" id="RHEA:50253"/>
    </physiologicalReaction>
</comment>
<evidence type="ECO:0000256" key="5">
    <source>
        <dbReference type="ARBA" id="ARBA00022832"/>
    </source>
</evidence>
<keyword evidence="13" id="KW-1185">Reference proteome</keyword>
<keyword evidence="9 10" id="KW-0275">Fatty acid biosynthesis</keyword>
<feature type="transmembrane region" description="Helical" evidence="10">
    <location>
        <begin position="244"/>
        <end position="264"/>
    </location>
</feature>
<dbReference type="InterPro" id="IPR002076">
    <property type="entry name" value="ELO_fam"/>
</dbReference>
<proteinExistence type="inferred from homology"/>
<feature type="transmembrane region" description="Helical" evidence="10">
    <location>
        <begin position="98"/>
        <end position="120"/>
    </location>
</feature>